<proteinExistence type="predicted"/>
<dbReference type="InterPro" id="IPR048711">
    <property type="entry name" value="WHD_Rv2258c"/>
</dbReference>
<dbReference type="InterPro" id="IPR029063">
    <property type="entry name" value="SAM-dependent_MTases_sf"/>
</dbReference>
<dbReference type="AlphaFoldDB" id="A0A8E1WJQ7"/>
<dbReference type="InterPro" id="IPR036390">
    <property type="entry name" value="WH_DNA-bd_sf"/>
</dbReference>
<comment type="caution">
    <text evidence="3">The sequence shown here is derived from an EMBL/GenBank/DDBJ whole genome shotgun (WGS) entry which is preliminary data.</text>
</comment>
<dbReference type="Pfam" id="PF13847">
    <property type="entry name" value="Methyltransf_31"/>
    <property type="match status" value="1"/>
</dbReference>
<dbReference type="GO" id="GO:0008168">
    <property type="term" value="F:methyltransferase activity"/>
    <property type="evidence" value="ECO:0007669"/>
    <property type="project" value="UniProtKB-KW"/>
</dbReference>
<evidence type="ECO:0000313" key="3">
    <source>
        <dbReference type="EMBL" id="MBB6470310.1"/>
    </source>
</evidence>
<protein>
    <submittedName>
        <fullName evidence="3">2-polyprenyl-3-methyl-5-hydroxy-6-metoxy-1, 4-benzoquinol methylase</fullName>
    </submittedName>
</protein>
<evidence type="ECO:0000259" key="1">
    <source>
        <dbReference type="Pfam" id="PF13847"/>
    </source>
</evidence>
<feature type="domain" description="Methyltransferase" evidence="1">
    <location>
        <begin position="172"/>
        <end position="288"/>
    </location>
</feature>
<dbReference type="Pfam" id="PF21320">
    <property type="entry name" value="WHD_Rv2258c"/>
    <property type="match status" value="1"/>
</dbReference>
<organism evidence="3 4">
    <name type="scientific">Aminobacter carboxidus</name>
    <dbReference type="NCBI Taxonomy" id="376165"/>
    <lineage>
        <taxon>Bacteria</taxon>
        <taxon>Pseudomonadati</taxon>
        <taxon>Pseudomonadota</taxon>
        <taxon>Alphaproteobacteria</taxon>
        <taxon>Hyphomicrobiales</taxon>
        <taxon>Phyllobacteriaceae</taxon>
        <taxon>Aminobacter</taxon>
    </lineage>
</organism>
<dbReference type="InterPro" id="IPR053173">
    <property type="entry name" value="SAM-binding_MTase"/>
</dbReference>
<dbReference type="InterPro" id="IPR036388">
    <property type="entry name" value="WH-like_DNA-bd_sf"/>
</dbReference>
<evidence type="ECO:0000313" key="4">
    <source>
        <dbReference type="Proteomes" id="UP000532373"/>
    </source>
</evidence>
<dbReference type="Gene3D" id="1.10.10.10">
    <property type="entry name" value="Winged helix-like DNA-binding domain superfamily/Winged helix DNA-binding domain"/>
    <property type="match status" value="1"/>
</dbReference>
<dbReference type="RefSeq" id="WP_184774431.1">
    <property type="nucleotide sequence ID" value="NZ_JACHGI010000027.1"/>
</dbReference>
<dbReference type="GO" id="GO:0032259">
    <property type="term" value="P:methylation"/>
    <property type="evidence" value="ECO:0007669"/>
    <property type="project" value="UniProtKB-KW"/>
</dbReference>
<dbReference type="Gene3D" id="3.40.50.150">
    <property type="entry name" value="Vaccinia Virus protein VP39"/>
    <property type="match status" value="1"/>
</dbReference>
<evidence type="ECO:0000259" key="2">
    <source>
        <dbReference type="Pfam" id="PF21320"/>
    </source>
</evidence>
<dbReference type="PANTHER" id="PTHR45128:SF2">
    <property type="entry name" value="METHYLTRANSFERASE DOMAIN-CONTAINING PROTEIN"/>
    <property type="match status" value="1"/>
</dbReference>
<dbReference type="CDD" id="cd02440">
    <property type="entry name" value="AdoMet_MTases"/>
    <property type="match status" value="1"/>
</dbReference>
<dbReference type="EMBL" id="JACHGI010000027">
    <property type="protein sequence ID" value="MBB6470310.1"/>
    <property type="molecule type" value="Genomic_DNA"/>
</dbReference>
<sequence length="352" mass="37891">MTDAGQAKLDAFLGKMVGDLGAIATGAGVLLGDRLGLFKALREGGKMTPTELAKGTGTQERLVREWLSGQAAAGYVDYDEGTDRFYLNAEQELVFADEDSPAFMAGAFEVLSTLWLDEEKVRNAFKSGKGVAWHEHSACLFRGTERFFRPGYNANLIDSWLPALDGVVAKLERGAEVADVGCGHGASTVLMARAFPNSRFTGFDYHEPSIERARKAAAEAGVSANTRFEVAAAKTYPGTYDLVAFFDCLHDMGDPAGAAKHVHTSLKPDGTWMIVEPFAHDHLSANLNPVGRVYYAASTFVCTPASLSQEVGLGLGAQAGEARLRKVVTSGGFKRFHRATETPFNMVLEARP</sequence>
<feature type="domain" description="S-adenosylmethionine-dependent methyltransferase Rv2258c-like winged HTH" evidence="2">
    <location>
        <begin position="29"/>
        <end position="92"/>
    </location>
</feature>
<name>A0A8E1WJQ7_9HYPH</name>
<dbReference type="SUPFAM" id="SSF53335">
    <property type="entry name" value="S-adenosyl-L-methionine-dependent methyltransferases"/>
    <property type="match status" value="1"/>
</dbReference>
<dbReference type="InterPro" id="IPR025714">
    <property type="entry name" value="Methyltranfer_dom"/>
</dbReference>
<reference evidence="3 4" key="1">
    <citation type="submission" date="2020-08" db="EMBL/GenBank/DDBJ databases">
        <title>Genomic Encyclopedia of Type Strains, Phase IV (KMG-IV): sequencing the most valuable type-strain genomes for metagenomic binning, comparative biology and taxonomic classification.</title>
        <authorList>
            <person name="Goeker M."/>
        </authorList>
    </citation>
    <scope>NUCLEOTIDE SEQUENCE [LARGE SCALE GENOMIC DNA]</scope>
    <source>
        <strain evidence="3 4">DSM 17454</strain>
    </source>
</reference>
<dbReference type="SUPFAM" id="SSF46785">
    <property type="entry name" value="Winged helix' DNA-binding domain"/>
    <property type="match status" value="1"/>
</dbReference>
<dbReference type="Proteomes" id="UP000532373">
    <property type="component" value="Unassembled WGS sequence"/>
</dbReference>
<accession>A0A8E1WJQ7</accession>
<keyword evidence="3" id="KW-0489">Methyltransferase</keyword>
<dbReference type="PANTHER" id="PTHR45128">
    <property type="entry name" value="METHYLTRANSFERASE TYPE 11"/>
    <property type="match status" value="1"/>
</dbReference>
<gene>
    <name evidence="3" type="ORF">HNQ96_006207</name>
</gene>
<keyword evidence="3" id="KW-0808">Transferase</keyword>